<sequence>MTRLQTVVELPEFQRRAKAIMSDQEREAAINFIAANPEAGISLGGGLRKVRIPREGSGKSSGFRTVYVFGGTHMPIFLITVFAKNEKAILSKTEQAAAVEMSKALVAKYGDAT</sequence>
<reference evidence="1" key="1">
    <citation type="journal article" date="2014" name="Int. J. Syst. Evol. Microbiol.">
        <title>Complete genome of a new Firmicutes species belonging to the dominant human colonic microbiota ('Ruminococcus bicirculans') reveals two chromosomes and a selective capacity to utilize plant glucans.</title>
        <authorList>
            <consortium name="NISC Comparative Sequencing Program"/>
            <person name="Wegmann U."/>
            <person name="Louis P."/>
            <person name="Goesmann A."/>
            <person name="Henrissat B."/>
            <person name="Duncan S.H."/>
            <person name="Flint H.J."/>
        </authorList>
    </citation>
    <scope>NUCLEOTIDE SEQUENCE</scope>
    <source>
        <strain evidence="1">NBRC 109915</strain>
    </source>
</reference>
<organism evidence="1 2">
    <name type="scientific">Sulfitobacter pacificus</name>
    <dbReference type="NCBI Taxonomy" id="1499314"/>
    <lineage>
        <taxon>Bacteria</taxon>
        <taxon>Pseudomonadati</taxon>
        <taxon>Pseudomonadota</taxon>
        <taxon>Alphaproteobacteria</taxon>
        <taxon>Rhodobacterales</taxon>
        <taxon>Roseobacteraceae</taxon>
        <taxon>Sulfitobacter</taxon>
    </lineage>
</organism>
<keyword evidence="2" id="KW-1185">Reference proteome</keyword>
<dbReference type="EMBL" id="BSNL01000007">
    <property type="protein sequence ID" value="GLQ29111.1"/>
    <property type="molecule type" value="Genomic_DNA"/>
</dbReference>
<dbReference type="RefSeq" id="WP_284376329.1">
    <property type="nucleotide sequence ID" value="NZ_BSNL01000007.1"/>
</dbReference>
<dbReference type="Pfam" id="PF06296">
    <property type="entry name" value="RelE"/>
    <property type="match status" value="1"/>
</dbReference>
<accession>A0ABQ5VQ78</accession>
<evidence type="ECO:0000313" key="2">
    <source>
        <dbReference type="Proteomes" id="UP001161388"/>
    </source>
</evidence>
<name>A0ABQ5VQ78_9RHOB</name>
<reference evidence="1" key="2">
    <citation type="submission" date="2023-01" db="EMBL/GenBank/DDBJ databases">
        <title>Draft genome sequence of Sulfitobacter pacificus strain NBRC 109915.</title>
        <authorList>
            <person name="Sun Q."/>
            <person name="Mori K."/>
        </authorList>
    </citation>
    <scope>NUCLEOTIDE SEQUENCE</scope>
    <source>
        <strain evidence="1">NBRC 109915</strain>
    </source>
</reference>
<dbReference type="InterPro" id="IPR009387">
    <property type="entry name" value="HigB-2"/>
</dbReference>
<dbReference type="PIRSF" id="PIRSF039032">
    <property type="entry name" value="HigB-2"/>
    <property type="match status" value="1"/>
</dbReference>
<proteinExistence type="predicted"/>
<comment type="caution">
    <text evidence="1">The sequence shown here is derived from an EMBL/GenBank/DDBJ whole genome shotgun (WGS) entry which is preliminary data.</text>
</comment>
<gene>
    <name evidence="1" type="ORF">GCM10007927_39140</name>
</gene>
<evidence type="ECO:0000313" key="1">
    <source>
        <dbReference type="EMBL" id="GLQ29111.1"/>
    </source>
</evidence>
<dbReference type="Proteomes" id="UP001161388">
    <property type="component" value="Unassembled WGS sequence"/>
</dbReference>
<protein>
    <submittedName>
        <fullName evidence="1">Toxin RelE</fullName>
    </submittedName>
</protein>